<evidence type="ECO:0000256" key="1">
    <source>
        <dbReference type="ARBA" id="ARBA00004141"/>
    </source>
</evidence>
<evidence type="ECO:0000313" key="11">
    <source>
        <dbReference type="EMBL" id="EEP80907.1"/>
    </source>
</evidence>
<dbReference type="PANTHER" id="PTHR43731">
    <property type="entry name" value="RHOMBOID PROTEASE"/>
    <property type="match status" value="1"/>
</dbReference>
<evidence type="ECO:0000256" key="4">
    <source>
        <dbReference type="ARBA" id="ARBA00022801"/>
    </source>
</evidence>
<keyword evidence="4" id="KW-0378">Hydrolase</keyword>
<keyword evidence="5 9" id="KW-1133">Transmembrane helix</keyword>
<dbReference type="InterPro" id="IPR050925">
    <property type="entry name" value="Rhomboid_protease_S54"/>
</dbReference>
<dbReference type="OMA" id="PAWRMLN"/>
<reference evidence="12" key="1">
    <citation type="journal article" date="2009" name="Genome Res.">
        <title>Comparative genomic analyses of the human fungal pathogens Coccidioides and their relatives.</title>
        <authorList>
            <person name="Sharpton T.J."/>
            <person name="Stajich J.E."/>
            <person name="Rounsley S.D."/>
            <person name="Gardner M.J."/>
            <person name="Wortman J.R."/>
            <person name="Jordar V.S."/>
            <person name="Maiti R."/>
            <person name="Kodira C.D."/>
            <person name="Neafsey D.E."/>
            <person name="Zeng Q."/>
            <person name="Hung C.-Y."/>
            <person name="McMahan C."/>
            <person name="Muszewska A."/>
            <person name="Grynberg M."/>
            <person name="Mandel M.A."/>
            <person name="Kellner E.M."/>
            <person name="Barker B.M."/>
            <person name="Galgiani J.N."/>
            <person name="Orbach M.J."/>
            <person name="Kirkland T.N."/>
            <person name="Cole G.T."/>
            <person name="Henn M.R."/>
            <person name="Birren B.W."/>
            <person name="Taylor J.W."/>
        </authorList>
    </citation>
    <scope>NUCLEOTIDE SEQUENCE [LARGE SCALE GENOMIC DNA]</scope>
    <source>
        <strain evidence="12">UAMH 1704</strain>
    </source>
</reference>
<evidence type="ECO:0000256" key="6">
    <source>
        <dbReference type="ARBA" id="ARBA00023136"/>
    </source>
</evidence>
<dbReference type="InterPro" id="IPR035952">
    <property type="entry name" value="Rhomboid-like_sf"/>
</dbReference>
<organism evidence="11 12">
    <name type="scientific">Uncinocarpus reesii (strain UAMH 1704)</name>
    <dbReference type="NCBI Taxonomy" id="336963"/>
    <lineage>
        <taxon>Eukaryota</taxon>
        <taxon>Fungi</taxon>
        <taxon>Dikarya</taxon>
        <taxon>Ascomycota</taxon>
        <taxon>Pezizomycotina</taxon>
        <taxon>Eurotiomycetes</taxon>
        <taxon>Eurotiomycetidae</taxon>
        <taxon>Onygenales</taxon>
        <taxon>Onygenaceae</taxon>
        <taxon>Uncinocarpus</taxon>
    </lineage>
</organism>
<feature type="region of interest" description="Disordered" evidence="8">
    <location>
        <begin position="84"/>
        <end position="105"/>
    </location>
</feature>
<dbReference type="STRING" id="336963.C4JTG0"/>
<dbReference type="GO" id="GO:0016020">
    <property type="term" value="C:membrane"/>
    <property type="evidence" value="ECO:0007669"/>
    <property type="project" value="UniProtKB-SubCell"/>
</dbReference>
<evidence type="ECO:0000256" key="5">
    <source>
        <dbReference type="ARBA" id="ARBA00022989"/>
    </source>
</evidence>
<evidence type="ECO:0000259" key="10">
    <source>
        <dbReference type="Pfam" id="PF01694"/>
    </source>
</evidence>
<feature type="transmembrane region" description="Helical" evidence="9">
    <location>
        <begin position="505"/>
        <end position="528"/>
    </location>
</feature>
<keyword evidence="7" id="KW-0175">Coiled coil</keyword>
<dbReference type="InParanoid" id="C4JTG0"/>
<name>C4JTG0_UNCRE</name>
<dbReference type="EMBL" id="CH476617">
    <property type="protein sequence ID" value="EEP80907.1"/>
    <property type="molecule type" value="Genomic_DNA"/>
</dbReference>
<evidence type="ECO:0000256" key="8">
    <source>
        <dbReference type="SAM" id="MobiDB-lite"/>
    </source>
</evidence>
<feature type="transmembrane region" description="Helical" evidence="9">
    <location>
        <begin position="534"/>
        <end position="550"/>
    </location>
</feature>
<accession>C4JTG0</accession>
<feature type="transmembrane region" description="Helical" evidence="9">
    <location>
        <begin position="321"/>
        <end position="339"/>
    </location>
</feature>
<sequence length="571" mass="64139">MNNAFSIAWRGPCLGIRSSLQPKPSPPVQQFTRSFCRDARNSIRAACSRGDGSLSPRWSGTSAKPPSPILPRYCTLRRPFNTSASPRAQLNSSNNGGPQETGIPFQPRELSHSQIAQVFGTPRIPPAFGNRILRVLHGRRVAGTLDLDLPPDIKNGVPQHVLDDGLQWLRKHFPVDEDAAIMERIEREEQEEEERLMRRAEKLGLYKPQSGRFGAEVEKEGDVYGHSVLQEIRQENERKNLKREEAERHEWLESEAKEKENLKKAMQRNTELAKFEESAIAEARPRADPNLRPALAWIQKHHLRATATNIDTSKLNKPRRILPSLGIAILTVGLCYFYSETYQAPSLEHRMFPSLPPAAATALSLIGTNVAIFALWRAFPPAWRLLNRYFISVPLYPYALSTIGCVFSHQQLHHLGANMFILWFVGTRLHDEVGRGNFLALYFSAGAVSSITSLAAHVLGNKLTVTSLGASGAIAGIAAAWCMLHANDKLAIAFIPRDWQEVFSANGSTFLAAIVLIEIITLMSPLRILAMDHWAHLGGYATGALVGWFWKEKREKEKKKNFWYKFLEGYR</sequence>
<dbReference type="VEuPathDB" id="FungiDB:UREG_05749"/>
<comment type="subcellular location">
    <subcellularLocation>
        <location evidence="1">Membrane</location>
        <topology evidence="1">Multi-pass membrane protein</topology>
    </subcellularLocation>
</comment>
<feature type="coiled-coil region" evidence="7">
    <location>
        <begin position="229"/>
        <end position="272"/>
    </location>
</feature>
<comment type="similarity">
    <text evidence="2">Belongs to the peptidase S54 family.</text>
</comment>
<evidence type="ECO:0000256" key="7">
    <source>
        <dbReference type="SAM" id="Coils"/>
    </source>
</evidence>
<evidence type="ECO:0000313" key="12">
    <source>
        <dbReference type="Proteomes" id="UP000002058"/>
    </source>
</evidence>
<gene>
    <name evidence="11" type="ORF">UREG_05749</name>
</gene>
<keyword evidence="6 9" id="KW-0472">Membrane</keyword>
<dbReference type="Proteomes" id="UP000002058">
    <property type="component" value="Unassembled WGS sequence"/>
</dbReference>
<evidence type="ECO:0000256" key="2">
    <source>
        <dbReference type="ARBA" id="ARBA00009045"/>
    </source>
</evidence>
<keyword evidence="3 9" id="KW-0812">Transmembrane</keyword>
<dbReference type="GO" id="GO:0004252">
    <property type="term" value="F:serine-type endopeptidase activity"/>
    <property type="evidence" value="ECO:0007669"/>
    <property type="project" value="InterPro"/>
</dbReference>
<protein>
    <recommendedName>
        <fullName evidence="10">Peptidase S54 rhomboid domain-containing protein</fullName>
    </recommendedName>
</protein>
<proteinExistence type="inferred from homology"/>
<feature type="coiled-coil region" evidence="7">
    <location>
        <begin position="175"/>
        <end position="202"/>
    </location>
</feature>
<evidence type="ECO:0000256" key="3">
    <source>
        <dbReference type="ARBA" id="ARBA00022692"/>
    </source>
</evidence>
<dbReference type="Pfam" id="PF01694">
    <property type="entry name" value="Rhomboid"/>
    <property type="match status" value="1"/>
</dbReference>
<dbReference type="GO" id="GO:0006465">
    <property type="term" value="P:signal peptide processing"/>
    <property type="evidence" value="ECO:0007669"/>
    <property type="project" value="TreeGrafter"/>
</dbReference>
<feature type="compositionally biased region" description="Polar residues" evidence="8">
    <location>
        <begin position="84"/>
        <end position="98"/>
    </location>
</feature>
<dbReference type="PANTHER" id="PTHR43731:SF14">
    <property type="entry name" value="PRESENILIN-ASSOCIATED RHOMBOID-LIKE PROTEIN, MITOCHONDRIAL"/>
    <property type="match status" value="1"/>
</dbReference>
<dbReference type="SUPFAM" id="SSF144091">
    <property type="entry name" value="Rhomboid-like"/>
    <property type="match status" value="1"/>
</dbReference>
<feature type="domain" description="Peptidase S54 rhomboid" evidence="10">
    <location>
        <begin position="403"/>
        <end position="549"/>
    </location>
</feature>
<feature type="transmembrane region" description="Helical" evidence="9">
    <location>
        <begin position="465"/>
        <end position="484"/>
    </location>
</feature>
<dbReference type="RefSeq" id="XP_002585060.1">
    <property type="nucleotide sequence ID" value="XM_002585014.1"/>
</dbReference>
<feature type="transmembrane region" description="Helical" evidence="9">
    <location>
        <begin position="438"/>
        <end position="459"/>
    </location>
</feature>
<dbReference type="InterPro" id="IPR022764">
    <property type="entry name" value="Peptidase_S54_rhomboid_dom"/>
</dbReference>
<dbReference type="Gene3D" id="1.20.1540.10">
    <property type="entry name" value="Rhomboid-like"/>
    <property type="match status" value="1"/>
</dbReference>
<evidence type="ECO:0000256" key="9">
    <source>
        <dbReference type="SAM" id="Phobius"/>
    </source>
</evidence>
<dbReference type="KEGG" id="ure:UREG_05749"/>
<dbReference type="eggNOG" id="KOG2980">
    <property type="taxonomic scope" value="Eukaryota"/>
</dbReference>
<dbReference type="OrthoDB" id="10260614at2759"/>
<dbReference type="HOGENOM" id="CLU_026938_0_0_1"/>
<feature type="transmembrane region" description="Helical" evidence="9">
    <location>
        <begin position="359"/>
        <end position="379"/>
    </location>
</feature>
<dbReference type="FunFam" id="1.20.1540.10:FF:000012">
    <property type="entry name" value="Rhomboid family protein"/>
    <property type="match status" value="1"/>
</dbReference>
<dbReference type="GeneID" id="8443005"/>
<keyword evidence="12" id="KW-1185">Reference proteome</keyword>
<dbReference type="AlphaFoldDB" id="C4JTG0"/>